<keyword evidence="1" id="KW-0732">Signal</keyword>
<evidence type="ECO:0000256" key="1">
    <source>
        <dbReference type="SAM" id="SignalP"/>
    </source>
</evidence>
<reference evidence="2" key="1">
    <citation type="submission" date="2019-02" db="EMBL/GenBank/DDBJ databases">
        <authorList>
            <person name="Li S.-H."/>
        </authorList>
    </citation>
    <scope>NUCLEOTIDE SEQUENCE</scope>
    <source>
        <strain evidence="2">IMCC11814</strain>
    </source>
</reference>
<gene>
    <name evidence="2" type="ORF">EYC82_09645</name>
</gene>
<keyword evidence="3" id="KW-1185">Reference proteome</keyword>
<protein>
    <submittedName>
        <fullName evidence="2">DUF3604 domain-containing protein</fullName>
    </submittedName>
</protein>
<feature type="chain" id="PRO_5046782094" evidence="1">
    <location>
        <begin position="30"/>
        <end position="645"/>
    </location>
</feature>
<dbReference type="Proteomes" id="UP001143304">
    <property type="component" value="Unassembled WGS sequence"/>
</dbReference>
<evidence type="ECO:0000313" key="2">
    <source>
        <dbReference type="EMBL" id="MCX2977616.1"/>
    </source>
</evidence>
<dbReference type="Pfam" id="PF12228">
    <property type="entry name" value="DUF3604"/>
    <property type="match status" value="1"/>
</dbReference>
<dbReference type="InterPro" id="IPR022028">
    <property type="entry name" value="DUF3604"/>
</dbReference>
<dbReference type="EMBL" id="SHNO01000001">
    <property type="protein sequence ID" value="MCX2977616.1"/>
    <property type="molecule type" value="Genomic_DNA"/>
</dbReference>
<feature type="signal peptide" evidence="1">
    <location>
        <begin position="1"/>
        <end position="29"/>
    </location>
</feature>
<comment type="caution">
    <text evidence="2">The sequence shown here is derived from an EMBL/GenBank/DDBJ whole genome shotgun (WGS) entry which is preliminary data.</text>
</comment>
<proteinExistence type="predicted"/>
<name>A0ABT3T5T5_9GAMM</name>
<sequence length="645" mass="70610">MPVTPETPGWKTRLVAVCGLLLSSVSLSATDAVIERQYSESREPCAEFAPLKRPFFGDLHVHTRYSLDASTQGTRTTPSQAYGFAQGESVGIQPWSKEGEPLRSLQLARPLDFAMISDHAELIGEVHMCNTPGVEGHNSWECLLYRHWPRGAYYLFNATASLGAAHLGLCGADDELCKKASLVPWKDTLRAAERYYDRSADCSFTTFVGYEWTGLQPSSGGNLHRNVVFRNATVPELPVSYIDAPSARQLWDGLESACNGADDECEALVIPHNSNMSAGYMFNELEDDGAPMGLEYAKLRARYEPLVEIMQHKGASECYFKSGVTRDELCAFESLSQDNIAGFDNPPQPDTGFVRPALTAGLALEQRLGVNPYHFGVIASTDTHLGTPGASREEAFLGHGGAGTPAGDSVPPGLPDNVEFNPGGLAVVWARENSRDALFDAMQRRETYATSGPRIVSRFFAGWNFPAQMCDSPNRLQLAYDEGVPMGSDLPPVAEGERPSFLIAASQERRERGVPGTPLQRIQIVKGWTDEAGGRHEAVYEVAGNAQNGARVNTATCETSGPGYNELCSVWTDSDFDPSRPAYYYSRVVENPSCRWSQRLCNTAGVDCARPETVSEGYEPCCEANHRAIVQERAWSSPIWYRPSS</sequence>
<accession>A0ABT3T5T5</accession>
<evidence type="ECO:0000313" key="3">
    <source>
        <dbReference type="Proteomes" id="UP001143304"/>
    </source>
</evidence>
<organism evidence="2 3">
    <name type="scientific">Candidatus Marimicrobium litorale</name>
    <dbReference type="NCBI Taxonomy" id="2518991"/>
    <lineage>
        <taxon>Bacteria</taxon>
        <taxon>Pseudomonadati</taxon>
        <taxon>Pseudomonadota</taxon>
        <taxon>Gammaproteobacteria</taxon>
        <taxon>Cellvibrionales</taxon>
        <taxon>Halieaceae</taxon>
        <taxon>Marimicrobium</taxon>
    </lineage>
</organism>
<dbReference type="RefSeq" id="WP_279249330.1">
    <property type="nucleotide sequence ID" value="NZ_SHNO01000001.1"/>
</dbReference>